<dbReference type="InterPro" id="IPR029048">
    <property type="entry name" value="HSP70_C_sf"/>
</dbReference>
<keyword evidence="2" id="KW-0067">ATP-binding</keyword>
<dbReference type="GO" id="GO:0005524">
    <property type="term" value="F:ATP binding"/>
    <property type="evidence" value="ECO:0007669"/>
    <property type="project" value="UniProtKB-KW"/>
</dbReference>
<dbReference type="SUPFAM" id="SSF100934">
    <property type="entry name" value="Heat shock protein 70kD (HSP70), C-terminal subdomain"/>
    <property type="match status" value="1"/>
</dbReference>
<organism evidence="3 4">
    <name type="scientific">Lactuca virosa</name>
    <dbReference type="NCBI Taxonomy" id="75947"/>
    <lineage>
        <taxon>Eukaryota</taxon>
        <taxon>Viridiplantae</taxon>
        <taxon>Streptophyta</taxon>
        <taxon>Embryophyta</taxon>
        <taxon>Tracheophyta</taxon>
        <taxon>Spermatophyta</taxon>
        <taxon>Magnoliopsida</taxon>
        <taxon>eudicotyledons</taxon>
        <taxon>Gunneridae</taxon>
        <taxon>Pentapetalae</taxon>
        <taxon>asterids</taxon>
        <taxon>campanulids</taxon>
        <taxon>Asterales</taxon>
        <taxon>Asteraceae</taxon>
        <taxon>Cichorioideae</taxon>
        <taxon>Cichorieae</taxon>
        <taxon>Lactucinae</taxon>
        <taxon>Lactuca</taxon>
    </lineage>
</organism>
<proteinExistence type="predicted"/>
<dbReference type="Gene3D" id="1.20.1270.10">
    <property type="match status" value="1"/>
</dbReference>
<dbReference type="Proteomes" id="UP001157418">
    <property type="component" value="Unassembled WGS sequence"/>
</dbReference>
<dbReference type="EMBL" id="CAKMRJ010005523">
    <property type="protein sequence ID" value="CAH1446488.1"/>
    <property type="molecule type" value="Genomic_DNA"/>
</dbReference>
<dbReference type="GO" id="GO:0140662">
    <property type="term" value="F:ATP-dependent protein folding chaperone"/>
    <property type="evidence" value="ECO:0007669"/>
    <property type="project" value="InterPro"/>
</dbReference>
<keyword evidence="1" id="KW-0547">Nucleotide-binding</keyword>
<reference evidence="3 4" key="1">
    <citation type="submission" date="2022-01" db="EMBL/GenBank/DDBJ databases">
        <authorList>
            <person name="Xiong W."/>
            <person name="Schranz E."/>
        </authorList>
    </citation>
    <scope>NUCLEOTIDE SEQUENCE [LARGE SCALE GENOMIC DNA]</scope>
</reference>
<dbReference type="Pfam" id="PF00012">
    <property type="entry name" value="HSP70"/>
    <property type="match status" value="1"/>
</dbReference>
<comment type="caution">
    <text evidence="3">The sequence shown here is derived from an EMBL/GenBank/DDBJ whole genome shotgun (WGS) entry which is preliminary data.</text>
</comment>
<evidence type="ECO:0000313" key="4">
    <source>
        <dbReference type="Proteomes" id="UP001157418"/>
    </source>
</evidence>
<gene>
    <name evidence="3" type="ORF">LVIROSA_LOCUS32178</name>
</gene>
<name>A0AAU9P915_9ASTR</name>
<keyword evidence="4" id="KW-1185">Reference proteome</keyword>
<sequence length="80" mass="9239">MPTLEEHICATPNKYDVLLVKKAGRYNAEDEEVMKKVEAQNDLENYTYNMRNMVRDEKFTAKLTAENKQSIEKAVDDGLV</sequence>
<evidence type="ECO:0000313" key="3">
    <source>
        <dbReference type="EMBL" id="CAH1446488.1"/>
    </source>
</evidence>
<accession>A0AAU9P915</accession>
<evidence type="ECO:0000256" key="2">
    <source>
        <dbReference type="ARBA" id="ARBA00022840"/>
    </source>
</evidence>
<evidence type="ECO:0000256" key="1">
    <source>
        <dbReference type="ARBA" id="ARBA00022741"/>
    </source>
</evidence>
<dbReference type="AlphaFoldDB" id="A0AAU9P915"/>
<dbReference type="InterPro" id="IPR013126">
    <property type="entry name" value="Hsp_70_fam"/>
</dbReference>
<protein>
    <submittedName>
        <fullName evidence="3">Uncharacterized protein</fullName>
    </submittedName>
</protein>